<evidence type="ECO:0000313" key="2">
    <source>
        <dbReference type="Proteomes" id="UP001187192"/>
    </source>
</evidence>
<dbReference type="PANTHER" id="PTHR31973:SF113">
    <property type="entry name" value="PROTEIN FAR1-RELATED SEQUENCE 5-LIKE"/>
    <property type="match status" value="1"/>
</dbReference>
<dbReference type="AlphaFoldDB" id="A0AA88ABH3"/>
<dbReference type="EMBL" id="BTGU01000031">
    <property type="protein sequence ID" value="GMN49504.1"/>
    <property type="molecule type" value="Genomic_DNA"/>
</dbReference>
<name>A0AA88ABH3_FICCA</name>
<comment type="caution">
    <text evidence="1">The sequence shown here is derived from an EMBL/GenBank/DDBJ whole genome shotgun (WGS) entry which is preliminary data.</text>
</comment>
<organism evidence="1 2">
    <name type="scientific">Ficus carica</name>
    <name type="common">Common fig</name>
    <dbReference type="NCBI Taxonomy" id="3494"/>
    <lineage>
        <taxon>Eukaryota</taxon>
        <taxon>Viridiplantae</taxon>
        <taxon>Streptophyta</taxon>
        <taxon>Embryophyta</taxon>
        <taxon>Tracheophyta</taxon>
        <taxon>Spermatophyta</taxon>
        <taxon>Magnoliopsida</taxon>
        <taxon>eudicotyledons</taxon>
        <taxon>Gunneridae</taxon>
        <taxon>Pentapetalae</taxon>
        <taxon>rosids</taxon>
        <taxon>fabids</taxon>
        <taxon>Rosales</taxon>
        <taxon>Moraceae</taxon>
        <taxon>Ficeae</taxon>
        <taxon>Ficus</taxon>
    </lineage>
</organism>
<sequence length="201" mass="23241">MLRDSIGMRESLAIVADRHKGIEYATSIVYLDVDFGICVQYLAANLKTRYKDFKGHMKTYFDGASREYLVSEHQCYMELYGIVTPTCIDSSCKKILKNDRDHTSIDKEWLSELLQRWFVDKREESLKLTSKLAPKVDKLLCIQFSLGLTVTPQLTDQFKYAVTNKATQTCIVDMRERTCACLRFQVDQISYPHAMAVCNHR</sequence>
<gene>
    <name evidence="1" type="ORF">TIFTF001_018677</name>
</gene>
<evidence type="ECO:0008006" key="3">
    <source>
        <dbReference type="Google" id="ProtNLM"/>
    </source>
</evidence>
<accession>A0AA88ABH3</accession>
<proteinExistence type="predicted"/>
<dbReference type="PANTHER" id="PTHR31973">
    <property type="entry name" value="POLYPROTEIN, PUTATIVE-RELATED"/>
    <property type="match status" value="1"/>
</dbReference>
<reference evidence="1" key="1">
    <citation type="submission" date="2023-07" db="EMBL/GenBank/DDBJ databases">
        <title>draft genome sequence of fig (Ficus carica).</title>
        <authorList>
            <person name="Takahashi T."/>
            <person name="Nishimura K."/>
        </authorList>
    </citation>
    <scope>NUCLEOTIDE SEQUENCE</scope>
</reference>
<keyword evidence="2" id="KW-1185">Reference proteome</keyword>
<evidence type="ECO:0000313" key="1">
    <source>
        <dbReference type="EMBL" id="GMN49504.1"/>
    </source>
</evidence>
<dbReference type="Proteomes" id="UP001187192">
    <property type="component" value="Unassembled WGS sequence"/>
</dbReference>
<protein>
    <recommendedName>
        <fullName evidence="3">SWIM-type domain-containing protein</fullName>
    </recommendedName>
</protein>